<evidence type="ECO:0008006" key="3">
    <source>
        <dbReference type="Google" id="ProtNLM"/>
    </source>
</evidence>
<comment type="caution">
    <text evidence="1">The sequence shown here is derived from an EMBL/GenBank/DDBJ whole genome shotgun (WGS) entry which is preliminary data.</text>
</comment>
<proteinExistence type="predicted"/>
<evidence type="ECO:0000313" key="1">
    <source>
        <dbReference type="EMBL" id="TVV74697.1"/>
    </source>
</evidence>
<reference evidence="1 2" key="1">
    <citation type="submission" date="2019-07" db="EMBL/GenBank/DDBJ databases">
        <title>Sphingomonas solaris sp. nov., isolated from a solar panel from Boston, Massachusetts.</title>
        <authorList>
            <person name="Tanner K."/>
            <person name="Pascual J."/>
            <person name="Mancuso C."/>
            <person name="Pereto J."/>
            <person name="Khalil A."/>
            <person name="Vilanova C."/>
        </authorList>
    </citation>
    <scope>NUCLEOTIDE SEQUENCE [LARGE SCALE GENOMIC DNA]</scope>
    <source>
        <strain evidence="1 2">R4DWN</strain>
    </source>
</reference>
<gene>
    <name evidence="1" type="ORF">FOY91_09020</name>
</gene>
<evidence type="ECO:0000313" key="2">
    <source>
        <dbReference type="Proteomes" id="UP000318681"/>
    </source>
</evidence>
<dbReference type="Proteomes" id="UP000318681">
    <property type="component" value="Unassembled WGS sequence"/>
</dbReference>
<dbReference type="EMBL" id="VNIM01000029">
    <property type="protein sequence ID" value="TVV74697.1"/>
    <property type="molecule type" value="Genomic_DNA"/>
</dbReference>
<organism evidence="1 2">
    <name type="scientific">Alterirhizorhabdus solaris</name>
    <dbReference type="NCBI Taxonomy" id="2529389"/>
    <lineage>
        <taxon>Bacteria</taxon>
        <taxon>Pseudomonadati</taxon>
        <taxon>Pseudomonadota</taxon>
        <taxon>Alphaproteobacteria</taxon>
        <taxon>Sphingomonadales</taxon>
        <taxon>Rhizorhabdaceae</taxon>
        <taxon>Alterirhizorhabdus</taxon>
    </lineage>
</organism>
<name>A0A558R5Q7_9SPHN</name>
<protein>
    <recommendedName>
        <fullName evidence="3">Phage terminase small subunit P27 family</fullName>
    </recommendedName>
</protein>
<keyword evidence="2" id="KW-1185">Reference proteome</keyword>
<accession>A0A558R5Q7</accession>
<sequence>MQLKPPKRRRPPAHLKPAGAKFWRQVTDEYQVEDSAGVALVTCASECVDRMRAAQDVIAERGEIVTDRYGAPKLNPACGLEKDARSGFIAAVKALNLELEPPSPAPIAARYKGKR</sequence>
<dbReference type="AlphaFoldDB" id="A0A558R5Q7"/>